<keyword evidence="4" id="KW-1185">Reference proteome</keyword>
<feature type="domain" description="Protein kinase" evidence="2">
    <location>
        <begin position="563"/>
        <end position="830"/>
    </location>
</feature>
<dbReference type="InterPro" id="IPR051681">
    <property type="entry name" value="Ser/Thr_Kinases-Pseudokinases"/>
</dbReference>
<evidence type="ECO:0000256" key="1">
    <source>
        <dbReference type="SAM" id="MobiDB-lite"/>
    </source>
</evidence>
<dbReference type="InterPro" id="IPR000719">
    <property type="entry name" value="Prot_kinase_dom"/>
</dbReference>
<comment type="caution">
    <text evidence="3">The sequence shown here is derived from an EMBL/GenBank/DDBJ whole genome shotgun (WGS) entry which is preliminary data.</text>
</comment>
<dbReference type="Gene3D" id="1.10.510.10">
    <property type="entry name" value="Transferase(Phosphotransferase) domain 1"/>
    <property type="match status" value="1"/>
</dbReference>
<dbReference type="Pfam" id="PF00069">
    <property type="entry name" value="Pkinase"/>
    <property type="match status" value="1"/>
</dbReference>
<dbReference type="Proteomes" id="UP001190700">
    <property type="component" value="Unassembled WGS sequence"/>
</dbReference>
<reference evidence="3 4" key="1">
    <citation type="journal article" date="2015" name="Genome Biol. Evol.">
        <title>Comparative Genomics of a Bacterivorous Green Alga Reveals Evolutionary Causalities and Consequences of Phago-Mixotrophic Mode of Nutrition.</title>
        <authorList>
            <person name="Burns J.A."/>
            <person name="Paasch A."/>
            <person name="Narechania A."/>
            <person name="Kim E."/>
        </authorList>
    </citation>
    <scope>NUCLEOTIDE SEQUENCE [LARGE SCALE GENOMIC DNA]</scope>
    <source>
        <strain evidence="3 4">PLY_AMNH</strain>
    </source>
</reference>
<accession>A0AAE0FAX9</accession>
<dbReference type="PANTHER" id="PTHR44329">
    <property type="entry name" value="SERINE/THREONINE-PROTEIN KINASE TNNI3K-RELATED"/>
    <property type="match status" value="1"/>
</dbReference>
<dbReference type="SMART" id="SM00220">
    <property type="entry name" value="S_TKc"/>
    <property type="match status" value="1"/>
</dbReference>
<feature type="region of interest" description="Disordered" evidence="1">
    <location>
        <begin position="302"/>
        <end position="343"/>
    </location>
</feature>
<name>A0AAE0FAX9_9CHLO</name>
<feature type="region of interest" description="Disordered" evidence="1">
    <location>
        <begin position="476"/>
        <end position="504"/>
    </location>
</feature>
<evidence type="ECO:0000259" key="2">
    <source>
        <dbReference type="PROSITE" id="PS50011"/>
    </source>
</evidence>
<dbReference type="EMBL" id="LGRX02022018">
    <property type="protein sequence ID" value="KAK3256041.1"/>
    <property type="molecule type" value="Genomic_DNA"/>
</dbReference>
<dbReference type="AlphaFoldDB" id="A0AAE0FAX9"/>
<evidence type="ECO:0000313" key="4">
    <source>
        <dbReference type="Proteomes" id="UP001190700"/>
    </source>
</evidence>
<organism evidence="3 4">
    <name type="scientific">Cymbomonas tetramitiformis</name>
    <dbReference type="NCBI Taxonomy" id="36881"/>
    <lineage>
        <taxon>Eukaryota</taxon>
        <taxon>Viridiplantae</taxon>
        <taxon>Chlorophyta</taxon>
        <taxon>Pyramimonadophyceae</taxon>
        <taxon>Pyramimonadales</taxon>
        <taxon>Pyramimonadaceae</taxon>
        <taxon>Cymbomonas</taxon>
    </lineage>
</organism>
<feature type="compositionally biased region" description="Acidic residues" evidence="1">
    <location>
        <begin position="482"/>
        <end position="495"/>
    </location>
</feature>
<dbReference type="PROSITE" id="PS50011">
    <property type="entry name" value="PROTEIN_KINASE_DOM"/>
    <property type="match status" value="1"/>
</dbReference>
<dbReference type="InterPro" id="IPR011009">
    <property type="entry name" value="Kinase-like_dom_sf"/>
</dbReference>
<dbReference type="GO" id="GO:0005524">
    <property type="term" value="F:ATP binding"/>
    <property type="evidence" value="ECO:0007669"/>
    <property type="project" value="InterPro"/>
</dbReference>
<proteinExistence type="predicted"/>
<feature type="region of interest" description="Disordered" evidence="1">
    <location>
        <begin position="142"/>
        <end position="163"/>
    </location>
</feature>
<dbReference type="GO" id="GO:0004674">
    <property type="term" value="F:protein serine/threonine kinase activity"/>
    <property type="evidence" value="ECO:0007669"/>
    <property type="project" value="TreeGrafter"/>
</dbReference>
<gene>
    <name evidence="3" type="ORF">CYMTET_34806</name>
</gene>
<feature type="region of interest" description="Disordered" evidence="1">
    <location>
        <begin position="254"/>
        <end position="285"/>
    </location>
</feature>
<dbReference type="SUPFAM" id="SSF56112">
    <property type="entry name" value="Protein kinase-like (PK-like)"/>
    <property type="match status" value="1"/>
</dbReference>
<protein>
    <recommendedName>
        <fullName evidence="2">Protein kinase domain-containing protein</fullName>
    </recommendedName>
</protein>
<evidence type="ECO:0000313" key="3">
    <source>
        <dbReference type="EMBL" id="KAK3256041.1"/>
    </source>
</evidence>
<sequence length="1065" mass="113955">MGDVRAEQDPASYIVNFTITFHQYPFEDYLADPSAFQAAHTDALLTSVSGEEEVVEFLGAASGSTVASSQVIYPPEVATSPDFDCNYGSVTSCGTFIATLTSNPAALFASSIFFADFLDELSVSGVTTTHFGAISVVIAPPPPSLPTPPTTTNAASKGNDEEASASPLPAMLGALGGVALVMVAAACYYHRHRLPMGSLDGAGGGSGRDAVGENLNVLSLHGLPGCMQICVRSGQGAVDEPSGVVMESNPTYSMQTSAHSMPDPAEVPGEQGVGDASSSMAMAAGGRGRGTRAALLMLQQGTSQVGRAGESAGRRRVPNQDFDRSSDDEGVDSDNGRADDNITGGGRLCTSTAGSVALQERGWLEEYTVAEVCQLVEQLGISSAEFEAQDVNGALLCGLSAEDLTGDLELTFVQAEVVLQAVREGAPRSTRRIGPADGRGSVVAASGSEAHLEGRGAHVGLGGEDPICQGTTEVCEEAEHADAEDDEEEEDEDEGAQQREAPREKMLRLQQMAARFEEAVAVTRALSRDVGAGALEPTRAERLAAVIKLLQRAQEPVRGRFELDRRAGQRQGASGVVCFAMDMMNGTDVAIKMFLDAEDFTAELASCRRCMSPFVVKVLDAHPPPPPPPAQEDGGVGLLQYGHLVLERGDYSLAEFLQRRPSLNAVRKLAIMHDVFAALRFMHEEARVVHGDVKPANIVKFAAEDAWKLVDLATASLIGEEAPMEYTLRYAAPEVVCVALEGDAVVTREPAADLWSAGVVMYELYTGRRLFEEAAADEEVVMQLCGAEELLLRGLTGCEAGAARLIRDKLLVKEPSERWPAEKVLSSSFFKRMEDTTKMLSSSHELAKDVRRLSVMVEETARLAAVSVTEMQAGSLMVEVQLTETSPKRQSCILTEHERVGPVFNLVPQCHYQLELTIFRESGRLTNPVKTVVGAVLHTADGVPLPLRLLPAPAINAPRLPNGLGVVGTWAPTMCESALLVTKTKWPHTREVAIELQLELHDQPGRPVTIRQGLHFVVHKKDGAKLRALRAYEWAKQEYLNMTPETRAAIRGMVFAVETAAGVLL</sequence>